<keyword evidence="1" id="KW-1133">Transmembrane helix</keyword>
<organism evidence="2 3">
    <name type="scientific">Clostridium thermopalmarium DSM 5974</name>
    <dbReference type="NCBI Taxonomy" id="1121340"/>
    <lineage>
        <taxon>Bacteria</taxon>
        <taxon>Bacillati</taxon>
        <taxon>Bacillota</taxon>
        <taxon>Clostridia</taxon>
        <taxon>Eubacteriales</taxon>
        <taxon>Clostridiaceae</taxon>
        <taxon>Clostridium</taxon>
    </lineage>
</organism>
<sequence>MNYLIYCILIITTIFQDFILGYKIGMFGKSLTGFITPILFILYMMIYRRLKIDKWTKKLINLFLYMQIINAVILLIYVFILDKNVVILGENVFFKTIKVSLYLLVIIMYLILVNNLRKLHN</sequence>
<keyword evidence="1" id="KW-0472">Membrane</keyword>
<feature type="transmembrane region" description="Helical" evidence="1">
    <location>
        <begin position="59"/>
        <end position="80"/>
    </location>
</feature>
<feature type="transmembrane region" description="Helical" evidence="1">
    <location>
        <begin position="5"/>
        <end position="24"/>
    </location>
</feature>
<name>A0A2T0AZ70_9CLOT</name>
<feature type="transmembrane region" description="Helical" evidence="1">
    <location>
        <begin position="92"/>
        <end position="112"/>
    </location>
</feature>
<keyword evidence="3" id="KW-1185">Reference proteome</keyword>
<feature type="transmembrane region" description="Helical" evidence="1">
    <location>
        <begin position="30"/>
        <end position="47"/>
    </location>
</feature>
<evidence type="ECO:0000256" key="1">
    <source>
        <dbReference type="SAM" id="Phobius"/>
    </source>
</evidence>
<reference evidence="2 3" key="1">
    <citation type="submission" date="2018-03" db="EMBL/GenBank/DDBJ databases">
        <title>Genome sequence of Clostridium thermopalmarium DSM 5974.</title>
        <authorList>
            <person name="Poehlein A."/>
            <person name="Daniel R."/>
        </authorList>
    </citation>
    <scope>NUCLEOTIDE SEQUENCE [LARGE SCALE GENOMIC DNA]</scope>
    <source>
        <strain evidence="2 3">DSM 5974</strain>
    </source>
</reference>
<dbReference type="Proteomes" id="UP000239614">
    <property type="component" value="Unassembled WGS sequence"/>
</dbReference>
<gene>
    <name evidence="2" type="ORF">CPAL_01830</name>
</gene>
<dbReference type="EMBL" id="PVXN01000005">
    <property type="protein sequence ID" value="PRR76512.1"/>
    <property type="molecule type" value="Genomic_DNA"/>
</dbReference>
<evidence type="ECO:0000313" key="3">
    <source>
        <dbReference type="Proteomes" id="UP000239614"/>
    </source>
</evidence>
<dbReference type="AlphaFoldDB" id="A0A2T0AZ70"/>
<keyword evidence="1" id="KW-0812">Transmembrane</keyword>
<evidence type="ECO:0000313" key="2">
    <source>
        <dbReference type="EMBL" id="PRR76512.1"/>
    </source>
</evidence>
<proteinExistence type="predicted"/>
<protein>
    <submittedName>
        <fullName evidence="2">Uncharacterized protein</fullName>
    </submittedName>
</protein>
<comment type="caution">
    <text evidence="2">The sequence shown here is derived from an EMBL/GenBank/DDBJ whole genome shotgun (WGS) entry which is preliminary data.</text>
</comment>
<accession>A0A2T0AZ70</accession>